<proteinExistence type="predicted"/>
<sequence length="217" mass="25302">MQPMQEDGILRYGDMIQLENVHTESVLSTDFGDEIPLNEENKCFSVTCSRLSQPMLRNVFIIDRPNEKDRGIFDGLNDVLHYGQSFVLRTLPEYTLDEYYVTSTKLSPQIASRYSKQQLVYVTDKKNFEVCWKMQYWDPQLRIENDGEPVRPGSFETQNIQPVIITHSLTGINLCADTVSYPNIFGNEHETFCKNDYDNHRAETNKNRWFIRANQGQ</sequence>
<dbReference type="SUPFAM" id="SSF82109">
    <property type="entry name" value="MIR domain"/>
    <property type="match status" value="1"/>
</dbReference>
<dbReference type="InterPro" id="IPR055325">
    <property type="entry name" value="CF161"/>
</dbReference>
<reference evidence="1 2" key="1">
    <citation type="journal article" date="2022" name="bioRxiv">
        <title>Genomics of Preaxostyla Flagellates Illuminates Evolutionary Transitions and the Path Towards Mitochondrial Loss.</title>
        <authorList>
            <person name="Novak L.V.F."/>
            <person name="Treitli S.C."/>
            <person name="Pyrih J."/>
            <person name="Halakuc P."/>
            <person name="Pipaliya S.V."/>
            <person name="Vacek V."/>
            <person name="Brzon O."/>
            <person name="Soukal P."/>
            <person name="Eme L."/>
            <person name="Dacks J.B."/>
            <person name="Karnkowska A."/>
            <person name="Elias M."/>
            <person name="Hampl V."/>
        </authorList>
    </citation>
    <scope>NUCLEOTIDE SEQUENCE [LARGE SCALE GENOMIC DNA]</scope>
    <source>
        <strain evidence="1">NAU3</strain>
        <tissue evidence="1">Gut</tissue>
    </source>
</reference>
<dbReference type="Pfam" id="PF24569">
    <property type="entry name" value="CFAP161"/>
    <property type="match status" value="1"/>
</dbReference>
<comment type="caution">
    <text evidence="1">The sequence shown here is derived from an EMBL/GenBank/DDBJ whole genome shotgun (WGS) entry which is preliminary data.</text>
</comment>
<dbReference type="Proteomes" id="UP001281761">
    <property type="component" value="Unassembled WGS sequence"/>
</dbReference>
<accession>A0ABQ9Y6M4</accession>
<evidence type="ECO:0000313" key="2">
    <source>
        <dbReference type="Proteomes" id="UP001281761"/>
    </source>
</evidence>
<dbReference type="InterPro" id="IPR036300">
    <property type="entry name" value="MIR_dom_sf"/>
</dbReference>
<organism evidence="1 2">
    <name type="scientific">Blattamonas nauphoetae</name>
    <dbReference type="NCBI Taxonomy" id="2049346"/>
    <lineage>
        <taxon>Eukaryota</taxon>
        <taxon>Metamonada</taxon>
        <taxon>Preaxostyla</taxon>
        <taxon>Oxymonadida</taxon>
        <taxon>Blattamonas</taxon>
    </lineage>
</organism>
<dbReference type="PANTHER" id="PTHR24274">
    <property type="entry name" value="CILIA- AND FLAGELLA-ASSOCIATED PROTEIN 161"/>
    <property type="match status" value="1"/>
</dbReference>
<dbReference type="Gene3D" id="2.80.10.50">
    <property type="match status" value="1"/>
</dbReference>
<evidence type="ECO:0000313" key="1">
    <source>
        <dbReference type="EMBL" id="KAK2959304.1"/>
    </source>
</evidence>
<keyword evidence="2" id="KW-1185">Reference proteome</keyword>
<name>A0ABQ9Y6M4_9EUKA</name>
<dbReference type="PANTHER" id="PTHR24274:SF1">
    <property type="entry name" value="CILIA- AND FLAGELLA-ASSOCIATED PROTEIN 161"/>
    <property type="match status" value="1"/>
</dbReference>
<protein>
    <submittedName>
        <fullName evidence="1">Uncharacterized protein</fullName>
    </submittedName>
</protein>
<dbReference type="EMBL" id="JARBJD010000030">
    <property type="protein sequence ID" value="KAK2959304.1"/>
    <property type="molecule type" value="Genomic_DNA"/>
</dbReference>
<gene>
    <name evidence="1" type="ORF">BLNAU_5613</name>
</gene>